<dbReference type="GO" id="GO:0006508">
    <property type="term" value="P:proteolysis"/>
    <property type="evidence" value="ECO:0007669"/>
    <property type="project" value="InterPro"/>
</dbReference>
<dbReference type="PANTHER" id="PTHR32060">
    <property type="entry name" value="TAIL-SPECIFIC PROTEASE"/>
    <property type="match status" value="1"/>
</dbReference>
<organism evidence="2 3">
    <name type="scientific">Algoriella xinjiangensis</name>
    <dbReference type="NCBI Taxonomy" id="684065"/>
    <lineage>
        <taxon>Bacteria</taxon>
        <taxon>Pseudomonadati</taxon>
        <taxon>Bacteroidota</taxon>
        <taxon>Flavobacteriia</taxon>
        <taxon>Flavobacteriales</taxon>
        <taxon>Weeksellaceae</taxon>
        <taxon>Algoriella</taxon>
    </lineage>
</organism>
<reference evidence="3" key="1">
    <citation type="submission" date="2016-10" db="EMBL/GenBank/DDBJ databases">
        <authorList>
            <person name="Varghese N."/>
            <person name="Submissions S."/>
        </authorList>
    </citation>
    <scope>NUCLEOTIDE SEQUENCE [LARGE SCALE GENOMIC DNA]</scope>
    <source>
        <strain evidence="3">XJ109</strain>
    </source>
</reference>
<dbReference type="SMART" id="SM00245">
    <property type="entry name" value="TSPc"/>
    <property type="match status" value="1"/>
</dbReference>
<dbReference type="GO" id="GO:0008236">
    <property type="term" value="F:serine-type peptidase activity"/>
    <property type="evidence" value="ECO:0007669"/>
    <property type="project" value="InterPro"/>
</dbReference>
<sequence>MTKLLYFLSFLSLTSCVSVEKYNAHIDEKIDVDKLRNDVDIVKNKLLKKQVDIDLYYSKNVLSNRLDSFKNSIQQPMKPNDFSRELSKVVSTFGHGHTVVMSLNKRATKEERKKYKDSKGPFSQLEIKSFDNHLYLNTNYSKDSTLVEKAEILAINGVNYSDFYQLYHDYRKGDGYIKTLNKYMLSGAFLRYVNNEIGIVDSVELKMQKNDSIFTQIVKREFKKKKVKKDDNLTKKDSVADQPKIVKEVKKLTKEEKNRKKDLEKYKSDVKKYFVYNKIRNDYQREIIFPNKEDSTTAILQIKTFSLRHSKKAYPFIFDSINKLKVKNLILDLRNNGGGYVSDANYLYSFLTTTNQPKAVMADKMKVNSKFSVTENLFNKLGYIGNTIGLPFALYHYSKTLFNTKKEKDGNYYYKATNKKDLLNQPKKYQGNIYVLTNGMSYSATCILGAALQNEGKAVFVGEETGGDYNGTVAGSFADFKLKNAKIGVFYGLLDFKPNTSRELKGRGIIPDVAIETNFNDIVNEKDPQLDWILNDIKTKK</sequence>
<feature type="domain" description="Tail specific protease" evidence="1">
    <location>
        <begin position="271"/>
        <end position="516"/>
    </location>
</feature>
<evidence type="ECO:0000313" key="2">
    <source>
        <dbReference type="EMBL" id="SFM85443.1"/>
    </source>
</evidence>
<gene>
    <name evidence="2" type="ORF">SAMN05421738_103135</name>
</gene>
<dbReference type="PANTHER" id="PTHR32060:SF22">
    <property type="entry name" value="CARBOXYL-TERMINAL-PROCESSING PEPTIDASE 3, CHLOROPLASTIC"/>
    <property type="match status" value="1"/>
</dbReference>
<evidence type="ECO:0000313" key="3">
    <source>
        <dbReference type="Proteomes" id="UP000199149"/>
    </source>
</evidence>
<dbReference type="PROSITE" id="PS51257">
    <property type="entry name" value="PROKAR_LIPOPROTEIN"/>
    <property type="match status" value="1"/>
</dbReference>
<dbReference type="Pfam" id="PF03572">
    <property type="entry name" value="Peptidase_S41"/>
    <property type="match status" value="1"/>
</dbReference>
<dbReference type="SUPFAM" id="SSF52096">
    <property type="entry name" value="ClpP/crotonase"/>
    <property type="match status" value="1"/>
</dbReference>
<dbReference type="STRING" id="684065.SAMN05421738_103135"/>
<evidence type="ECO:0000259" key="1">
    <source>
        <dbReference type="SMART" id="SM00245"/>
    </source>
</evidence>
<dbReference type="Gene3D" id="3.90.226.10">
    <property type="entry name" value="2-enoyl-CoA Hydratase, Chain A, domain 1"/>
    <property type="match status" value="1"/>
</dbReference>
<dbReference type="GO" id="GO:0030288">
    <property type="term" value="C:outer membrane-bounded periplasmic space"/>
    <property type="evidence" value="ECO:0007669"/>
    <property type="project" value="TreeGrafter"/>
</dbReference>
<dbReference type="RefSeq" id="WP_092906719.1">
    <property type="nucleotide sequence ID" value="NZ_FOUZ01000003.1"/>
</dbReference>
<proteinExistence type="predicted"/>
<dbReference type="EMBL" id="FOUZ01000003">
    <property type="protein sequence ID" value="SFM85443.1"/>
    <property type="molecule type" value="Genomic_DNA"/>
</dbReference>
<protein>
    <submittedName>
        <fullName evidence="2">Peptidase family S41</fullName>
    </submittedName>
</protein>
<dbReference type="GO" id="GO:0007165">
    <property type="term" value="P:signal transduction"/>
    <property type="evidence" value="ECO:0007669"/>
    <property type="project" value="TreeGrafter"/>
</dbReference>
<dbReference type="Proteomes" id="UP000199149">
    <property type="component" value="Unassembled WGS sequence"/>
</dbReference>
<accession>A0A1I4U9P4</accession>
<name>A0A1I4U9P4_9FLAO</name>
<dbReference type="AlphaFoldDB" id="A0A1I4U9P4"/>
<keyword evidence="3" id="KW-1185">Reference proteome</keyword>
<dbReference type="OrthoDB" id="5480566at2"/>
<dbReference type="InterPro" id="IPR005151">
    <property type="entry name" value="Tail-specific_protease"/>
</dbReference>
<dbReference type="InterPro" id="IPR029045">
    <property type="entry name" value="ClpP/crotonase-like_dom_sf"/>
</dbReference>
<dbReference type="GO" id="GO:0004175">
    <property type="term" value="F:endopeptidase activity"/>
    <property type="evidence" value="ECO:0007669"/>
    <property type="project" value="TreeGrafter"/>
</dbReference>